<protein>
    <submittedName>
        <fullName evidence="1">Phytoene synthase</fullName>
    </submittedName>
</protein>
<evidence type="ECO:0000313" key="2">
    <source>
        <dbReference type="Proteomes" id="UP000638981"/>
    </source>
</evidence>
<dbReference type="RefSeq" id="WP_189409495.1">
    <property type="nucleotide sequence ID" value="NZ_BMYJ01000001.1"/>
</dbReference>
<dbReference type="InterPro" id="IPR002060">
    <property type="entry name" value="Squ/phyt_synthse"/>
</dbReference>
<evidence type="ECO:0000313" key="1">
    <source>
        <dbReference type="EMBL" id="GHC43955.1"/>
    </source>
</evidence>
<keyword evidence="2" id="KW-1185">Reference proteome</keyword>
<dbReference type="SUPFAM" id="SSF48576">
    <property type="entry name" value="Terpenoid synthases"/>
    <property type="match status" value="1"/>
</dbReference>
<dbReference type="Pfam" id="PF00494">
    <property type="entry name" value="SQS_PSY"/>
    <property type="match status" value="1"/>
</dbReference>
<organism evidence="1 2">
    <name type="scientific">Neogemmobacter tilapiae</name>
    <dbReference type="NCBI Taxonomy" id="875041"/>
    <lineage>
        <taxon>Bacteria</taxon>
        <taxon>Pseudomonadati</taxon>
        <taxon>Pseudomonadota</taxon>
        <taxon>Alphaproteobacteria</taxon>
        <taxon>Rhodobacterales</taxon>
        <taxon>Paracoccaceae</taxon>
        <taxon>Neogemmobacter</taxon>
    </lineage>
</organism>
<dbReference type="InterPro" id="IPR008949">
    <property type="entry name" value="Isoprenoid_synthase_dom_sf"/>
</dbReference>
<name>A0A918TDV0_9RHOB</name>
<reference evidence="1" key="2">
    <citation type="submission" date="2020-09" db="EMBL/GenBank/DDBJ databases">
        <authorList>
            <person name="Sun Q."/>
            <person name="Kim S."/>
        </authorList>
    </citation>
    <scope>NUCLEOTIDE SEQUENCE</scope>
    <source>
        <strain evidence="1">KCTC 23310</strain>
    </source>
</reference>
<dbReference type="AlphaFoldDB" id="A0A918TDV0"/>
<sequence length="254" mass="27574">MSLNACAELVERGDPDRFRAVLAAPVAARGPLLVLYAFNLEVARAPWVTQEPLIAEMRLQWWRDVLANAASGAAKAHEVAGPLHDLILARGLDVAALDALVAARRWDVWKDPFEGNGLRDYLEDTGGGLAWVAAQALGADAGQKPGFLAFGRATALAGFLRAVPELESRGRQPLAGMDDAGIAHLAEHGLEWLDEARRVRLPTDARPALLSGWQSRGLLTMARKEPQRVRAGALDLPEFRKRGALLWQALTGRF</sequence>
<dbReference type="EMBL" id="BMYJ01000001">
    <property type="protein sequence ID" value="GHC43955.1"/>
    <property type="molecule type" value="Genomic_DNA"/>
</dbReference>
<reference evidence="1" key="1">
    <citation type="journal article" date="2014" name="Int. J. Syst. Evol. Microbiol.">
        <title>Complete genome sequence of Corynebacterium casei LMG S-19264T (=DSM 44701T), isolated from a smear-ripened cheese.</title>
        <authorList>
            <consortium name="US DOE Joint Genome Institute (JGI-PGF)"/>
            <person name="Walter F."/>
            <person name="Albersmeier A."/>
            <person name="Kalinowski J."/>
            <person name="Ruckert C."/>
        </authorList>
    </citation>
    <scope>NUCLEOTIDE SEQUENCE</scope>
    <source>
        <strain evidence="1">KCTC 23310</strain>
    </source>
</reference>
<proteinExistence type="predicted"/>
<accession>A0A918TDV0</accession>
<gene>
    <name evidence="1" type="ORF">GCM10007315_01340</name>
</gene>
<comment type="caution">
    <text evidence="1">The sequence shown here is derived from an EMBL/GenBank/DDBJ whole genome shotgun (WGS) entry which is preliminary data.</text>
</comment>
<dbReference type="Proteomes" id="UP000638981">
    <property type="component" value="Unassembled WGS sequence"/>
</dbReference>
<dbReference type="Gene3D" id="1.10.600.10">
    <property type="entry name" value="Farnesyl Diphosphate Synthase"/>
    <property type="match status" value="1"/>
</dbReference>